<name>A0ABU3DCE1_9RHOB</name>
<gene>
    <name evidence="2" type="ORF">RM543_01705</name>
</gene>
<proteinExistence type="predicted"/>
<feature type="transmembrane region" description="Helical" evidence="1">
    <location>
        <begin position="114"/>
        <end position="136"/>
    </location>
</feature>
<dbReference type="PANTHER" id="PTHR34989">
    <property type="entry name" value="PROTEIN HDED"/>
    <property type="match status" value="1"/>
</dbReference>
<comment type="caution">
    <text evidence="2">The sequence shown here is derived from an EMBL/GenBank/DDBJ whole genome shotgun (WGS) entry which is preliminary data.</text>
</comment>
<accession>A0ABU3DCE1</accession>
<dbReference type="InterPro" id="IPR052712">
    <property type="entry name" value="Acid_resist_chaperone_HdeD"/>
</dbReference>
<dbReference type="InterPro" id="IPR005325">
    <property type="entry name" value="DUF308_memb"/>
</dbReference>
<keyword evidence="1" id="KW-0812">Transmembrane</keyword>
<organism evidence="2 3">
    <name type="scientific">Tropicimonas omnivorans</name>
    <dbReference type="NCBI Taxonomy" id="3075590"/>
    <lineage>
        <taxon>Bacteria</taxon>
        <taxon>Pseudomonadati</taxon>
        <taxon>Pseudomonadota</taxon>
        <taxon>Alphaproteobacteria</taxon>
        <taxon>Rhodobacterales</taxon>
        <taxon>Roseobacteraceae</taxon>
        <taxon>Tropicimonas</taxon>
    </lineage>
</organism>
<dbReference type="EMBL" id="JAVRHL010000001">
    <property type="protein sequence ID" value="MDT0681383.1"/>
    <property type="molecule type" value="Genomic_DNA"/>
</dbReference>
<dbReference type="Proteomes" id="UP001265259">
    <property type="component" value="Unassembled WGS sequence"/>
</dbReference>
<keyword evidence="1" id="KW-1133">Transmembrane helix</keyword>
<sequence length="172" mass="17807">MLSWKRWLFAGILSSAFGIIALANVVAAAIAAVTLTGILLMLAGAAQIYAALAGRDDNRVVSLVLGSLTFCLGALLIADPFAGTFTLALLLTAILAVAGGVRLVLAWSMRRTRIFWIFLLTGAASVLIAGVILANFAEVSPILIGILFGVELLGNGIALIALALFLRLGGSR</sequence>
<reference evidence="2 3" key="1">
    <citation type="submission" date="2023-09" db="EMBL/GenBank/DDBJ databases">
        <authorList>
            <person name="Rey-Velasco X."/>
        </authorList>
    </citation>
    <scope>NUCLEOTIDE SEQUENCE [LARGE SCALE GENOMIC DNA]</scope>
    <source>
        <strain evidence="2 3">F158</strain>
    </source>
</reference>
<evidence type="ECO:0000313" key="2">
    <source>
        <dbReference type="EMBL" id="MDT0681383.1"/>
    </source>
</evidence>
<keyword evidence="1" id="KW-0472">Membrane</keyword>
<feature type="transmembrane region" description="Helical" evidence="1">
    <location>
        <begin position="84"/>
        <end position="107"/>
    </location>
</feature>
<dbReference type="Pfam" id="PF03729">
    <property type="entry name" value="DUF308"/>
    <property type="match status" value="1"/>
</dbReference>
<feature type="transmembrane region" description="Helical" evidence="1">
    <location>
        <begin position="33"/>
        <end position="53"/>
    </location>
</feature>
<evidence type="ECO:0000313" key="3">
    <source>
        <dbReference type="Proteomes" id="UP001265259"/>
    </source>
</evidence>
<feature type="transmembrane region" description="Helical" evidence="1">
    <location>
        <begin position="142"/>
        <end position="166"/>
    </location>
</feature>
<keyword evidence="3" id="KW-1185">Reference proteome</keyword>
<evidence type="ECO:0000256" key="1">
    <source>
        <dbReference type="SAM" id="Phobius"/>
    </source>
</evidence>
<feature type="transmembrane region" description="Helical" evidence="1">
    <location>
        <begin position="60"/>
        <end position="78"/>
    </location>
</feature>
<dbReference type="PANTHER" id="PTHR34989:SF1">
    <property type="entry name" value="PROTEIN HDED"/>
    <property type="match status" value="1"/>
</dbReference>
<protein>
    <submittedName>
        <fullName evidence="2">DUF308 domain-containing protein</fullName>
    </submittedName>
</protein>
<dbReference type="RefSeq" id="WP_311689019.1">
    <property type="nucleotide sequence ID" value="NZ_JAVRHL010000001.1"/>
</dbReference>